<comment type="caution">
    <text evidence="9">The sequence shown here is derived from an EMBL/GenBank/DDBJ whole genome shotgun (WGS) entry which is preliminary data.</text>
</comment>
<evidence type="ECO:0000256" key="4">
    <source>
        <dbReference type="ARBA" id="ARBA00022960"/>
    </source>
</evidence>
<keyword evidence="5 7" id="KW-0573">Peptidoglycan synthesis</keyword>
<dbReference type="InterPro" id="IPR021225">
    <property type="entry name" value="Tlde1_dom"/>
</dbReference>
<feature type="active site" description="Proton donor/acceptor" evidence="7">
    <location>
        <position position="119"/>
    </location>
</feature>
<keyword evidence="10" id="KW-1185">Reference proteome</keyword>
<evidence type="ECO:0000256" key="7">
    <source>
        <dbReference type="PROSITE-ProRule" id="PRU01373"/>
    </source>
</evidence>
<gene>
    <name evidence="9" type="ORF">E4P82_03520</name>
</gene>
<keyword evidence="6 7" id="KW-0961">Cell wall biogenesis/degradation</keyword>
<proteinExistence type="inferred from homology"/>
<evidence type="ECO:0000259" key="8">
    <source>
        <dbReference type="PROSITE" id="PS52029"/>
    </source>
</evidence>
<protein>
    <submittedName>
        <fullName evidence="9">DUF2778 domain-containing protein</fullName>
    </submittedName>
</protein>
<evidence type="ECO:0000256" key="2">
    <source>
        <dbReference type="ARBA" id="ARBA00005992"/>
    </source>
</evidence>
<evidence type="ECO:0000313" key="10">
    <source>
        <dbReference type="Proteomes" id="UP000760480"/>
    </source>
</evidence>
<accession>A0ABX1TJK3</accession>
<keyword evidence="4 7" id="KW-0133">Cell shape</keyword>
<dbReference type="Proteomes" id="UP000760480">
    <property type="component" value="Unassembled WGS sequence"/>
</dbReference>
<dbReference type="SUPFAM" id="SSF141523">
    <property type="entry name" value="L,D-transpeptidase catalytic domain-like"/>
    <property type="match status" value="1"/>
</dbReference>
<feature type="active site" description="Nucleophile" evidence="7">
    <location>
        <position position="129"/>
    </location>
</feature>
<organism evidence="9 10">
    <name type="scientific">Candidatus Competibacter phosphatis</name>
    <dbReference type="NCBI Taxonomy" id="221280"/>
    <lineage>
        <taxon>Bacteria</taxon>
        <taxon>Pseudomonadati</taxon>
        <taxon>Pseudomonadota</taxon>
        <taxon>Gammaproteobacteria</taxon>
        <taxon>Candidatus Competibacteraceae</taxon>
        <taxon>Candidatus Competibacter</taxon>
    </lineage>
</organism>
<dbReference type="Pfam" id="PF10908">
    <property type="entry name" value="Tlde1_dom"/>
    <property type="match status" value="1"/>
</dbReference>
<comment type="pathway">
    <text evidence="1 7">Cell wall biogenesis; peptidoglycan biosynthesis.</text>
</comment>
<evidence type="ECO:0000256" key="1">
    <source>
        <dbReference type="ARBA" id="ARBA00004752"/>
    </source>
</evidence>
<evidence type="ECO:0000256" key="6">
    <source>
        <dbReference type="ARBA" id="ARBA00023316"/>
    </source>
</evidence>
<keyword evidence="3" id="KW-0808">Transferase</keyword>
<dbReference type="PROSITE" id="PS52029">
    <property type="entry name" value="LD_TPASE"/>
    <property type="match status" value="1"/>
</dbReference>
<evidence type="ECO:0000256" key="5">
    <source>
        <dbReference type="ARBA" id="ARBA00022984"/>
    </source>
</evidence>
<reference evidence="9 10" key="1">
    <citation type="submission" date="2019-03" db="EMBL/GenBank/DDBJ databases">
        <title>Metabolic reconstructions from genomes of highly enriched 'Candidatus Accumulibacter' and 'Candidatus Competibacter' bioreactor populations.</title>
        <authorList>
            <person name="Annavajhala M.K."/>
            <person name="Welles L."/>
            <person name="Abbas B."/>
            <person name="Sorokin D."/>
            <person name="Park H."/>
            <person name="Van Loosdrecht M."/>
            <person name="Chandran K."/>
        </authorList>
    </citation>
    <scope>NUCLEOTIDE SEQUENCE [LARGE SCALE GENOMIC DNA]</scope>
    <source>
        <strain evidence="9 10">SBR_G</strain>
    </source>
</reference>
<name>A0ABX1TJK3_9GAMM</name>
<comment type="similarity">
    <text evidence="2">Belongs to the YkuD family.</text>
</comment>
<evidence type="ECO:0000256" key="3">
    <source>
        <dbReference type="ARBA" id="ARBA00022679"/>
    </source>
</evidence>
<feature type="domain" description="L,D-TPase catalytic" evidence="8">
    <location>
        <begin position="26"/>
        <end position="154"/>
    </location>
</feature>
<dbReference type="InterPro" id="IPR005490">
    <property type="entry name" value="LD_TPept_cat_dom"/>
</dbReference>
<dbReference type="InterPro" id="IPR038063">
    <property type="entry name" value="Transpep_catalytic_dom"/>
</dbReference>
<evidence type="ECO:0000313" key="9">
    <source>
        <dbReference type="EMBL" id="NMQ18348.1"/>
    </source>
</evidence>
<dbReference type="RefSeq" id="WP_169247605.1">
    <property type="nucleotide sequence ID" value="NZ_SPMZ01000011.1"/>
</dbReference>
<dbReference type="EMBL" id="SPMZ01000011">
    <property type="protein sequence ID" value="NMQ18348.1"/>
    <property type="molecule type" value="Genomic_DNA"/>
</dbReference>
<sequence>MGDYSSERYNPTFPHCGQLRLFFEGSQLRMSGGSQTYSYLAVSGRPVNGRFDYSAARQRVSGEGPIPQGIYWIRPDELDDNWLNCRLSDSFANAWGRYRISIHPFTTTETFGRGGFFIHGGTTPGSAGCIDLTNHMDRFVADLRREVGTSAQTCQIHLEVLYPLPPGDYPIPGNTRIV</sequence>